<evidence type="ECO:0000256" key="1">
    <source>
        <dbReference type="SAM" id="Phobius"/>
    </source>
</evidence>
<dbReference type="GeneID" id="16550688"/>
<sequence>MEPEEYLIALGLVLIIAFFLYPSETLSGTFCEGSFGKLGSYEVSVQNGFLKVYQKGEEIFTARGEQVFVRKANIDYLISDGCYSVSVSEKPEEALYLFVVGVILIGIAFYYIAFLRYR</sequence>
<name>H3ZMC8_THELN</name>
<evidence type="ECO:0000313" key="3">
    <source>
        <dbReference type="Proteomes" id="UP000015502"/>
    </source>
</evidence>
<keyword evidence="1" id="KW-0812">Transmembrane</keyword>
<dbReference type="EMBL" id="CP006670">
    <property type="protein sequence ID" value="EHR78913.1"/>
    <property type="molecule type" value="Genomic_DNA"/>
</dbReference>
<feature type="transmembrane region" description="Helical" evidence="1">
    <location>
        <begin position="94"/>
        <end position="115"/>
    </location>
</feature>
<dbReference type="Proteomes" id="UP000015502">
    <property type="component" value="Chromosome"/>
</dbReference>
<dbReference type="HOGENOM" id="CLU_2067929_0_0_2"/>
<proteinExistence type="predicted"/>
<keyword evidence="1" id="KW-1133">Transmembrane helix</keyword>
<dbReference type="OrthoDB" id="102023at2157"/>
<keyword evidence="3" id="KW-1185">Reference proteome</keyword>
<protein>
    <submittedName>
        <fullName evidence="2">Uncharacterized protein</fullName>
    </submittedName>
</protein>
<keyword evidence="1" id="KW-0472">Membrane</keyword>
<dbReference type="PaxDb" id="523849-OCC_07254"/>
<dbReference type="RefSeq" id="WP_004067853.1">
    <property type="nucleotide sequence ID" value="NC_022084.1"/>
</dbReference>
<dbReference type="KEGG" id="tlt:OCC_07254"/>
<dbReference type="STRING" id="523849.OCC_07254"/>
<reference evidence="2 3" key="1">
    <citation type="journal article" date="2012" name="J. Bacteriol.">
        <title>Genome sequence of the model hyperthermophilic archaeon Thermococcus litoralis NS-C.</title>
        <authorList>
            <person name="Gardner A.F."/>
            <person name="Kumar S."/>
            <person name="Perler F.B."/>
        </authorList>
    </citation>
    <scope>NUCLEOTIDE SEQUENCE [LARGE SCALE GENOMIC DNA]</scope>
    <source>
        <strain evidence="3">ATCC 51850 / DSM 5473 / JCM 8560 / NS-C</strain>
    </source>
</reference>
<organism evidence="2 3">
    <name type="scientific">Thermococcus litoralis (strain ATCC 51850 / DSM 5473 / JCM 8560 / NS-C)</name>
    <dbReference type="NCBI Taxonomy" id="523849"/>
    <lineage>
        <taxon>Archaea</taxon>
        <taxon>Methanobacteriati</taxon>
        <taxon>Methanobacteriota</taxon>
        <taxon>Thermococci</taxon>
        <taxon>Thermococcales</taxon>
        <taxon>Thermococcaceae</taxon>
        <taxon>Thermococcus</taxon>
    </lineage>
</organism>
<accession>H3ZMC8</accession>
<gene>
    <name evidence="2" type="ORF">OCC_07254</name>
</gene>
<dbReference type="AlphaFoldDB" id="H3ZMC8"/>
<evidence type="ECO:0000313" key="2">
    <source>
        <dbReference type="EMBL" id="EHR78913.1"/>
    </source>
</evidence>